<evidence type="ECO:0000313" key="4">
    <source>
        <dbReference type="Proteomes" id="UP000887013"/>
    </source>
</evidence>
<evidence type="ECO:0000313" key="3">
    <source>
        <dbReference type="EMBL" id="GFT58132.1"/>
    </source>
</evidence>
<dbReference type="EMBL" id="BMAW01113638">
    <property type="protein sequence ID" value="GFT58132.1"/>
    <property type="molecule type" value="Genomic_DNA"/>
</dbReference>
<protein>
    <submittedName>
        <fullName evidence="3">Uncharacterized protein</fullName>
    </submittedName>
</protein>
<feature type="non-terminal residue" evidence="3">
    <location>
        <position position="46"/>
    </location>
</feature>
<organism evidence="3 4">
    <name type="scientific">Nephila pilipes</name>
    <name type="common">Giant wood spider</name>
    <name type="synonym">Nephila maculata</name>
    <dbReference type="NCBI Taxonomy" id="299642"/>
    <lineage>
        <taxon>Eukaryota</taxon>
        <taxon>Metazoa</taxon>
        <taxon>Ecdysozoa</taxon>
        <taxon>Arthropoda</taxon>
        <taxon>Chelicerata</taxon>
        <taxon>Arachnida</taxon>
        <taxon>Araneae</taxon>
        <taxon>Araneomorphae</taxon>
        <taxon>Entelegynae</taxon>
        <taxon>Araneoidea</taxon>
        <taxon>Nephilidae</taxon>
        <taxon>Nephila</taxon>
    </lineage>
</organism>
<name>A0A8X6PAY6_NEPPI</name>
<dbReference type="Proteomes" id="UP000887013">
    <property type="component" value="Unassembled WGS sequence"/>
</dbReference>
<gene>
    <name evidence="2" type="ORF">NPIL_114301</name>
    <name evidence="3" type="ORF">NPIL_366281</name>
</gene>
<evidence type="ECO:0000313" key="2">
    <source>
        <dbReference type="EMBL" id="GFS85732.1"/>
    </source>
</evidence>
<proteinExistence type="predicted"/>
<keyword evidence="4" id="KW-1185">Reference proteome</keyword>
<comment type="caution">
    <text evidence="3">The sequence shown here is derived from an EMBL/GenBank/DDBJ whole genome shotgun (WGS) entry which is preliminary data.</text>
</comment>
<evidence type="ECO:0000256" key="1">
    <source>
        <dbReference type="SAM" id="MobiDB-lite"/>
    </source>
</evidence>
<feature type="region of interest" description="Disordered" evidence="1">
    <location>
        <begin position="22"/>
        <end position="46"/>
    </location>
</feature>
<dbReference type="AlphaFoldDB" id="A0A8X6PAY6"/>
<sequence>MTDFLNFDDLFDEVDLPVPLSALPPTPVSSPRPMSSAESVAELPEL</sequence>
<reference evidence="3" key="1">
    <citation type="submission" date="2020-08" db="EMBL/GenBank/DDBJ databases">
        <title>Multicomponent nature underlies the extraordinary mechanical properties of spider dragline silk.</title>
        <authorList>
            <person name="Kono N."/>
            <person name="Nakamura H."/>
            <person name="Mori M."/>
            <person name="Yoshida Y."/>
            <person name="Ohtoshi R."/>
            <person name="Malay A.D."/>
            <person name="Moran D.A.P."/>
            <person name="Tomita M."/>
            <person name="Numata K."/>
            <person name="Arakawa K."/>
        </authorList>
    </citation>
    <scope>NUCLEOTIDE SEQUENCE</scope>
</reference>
<accession>A0A8X6PAY6</accession>
<dbReference type="EMBL" id="BMAW01003840">
    <property type="protein sequence ID" value="GFS85732.1"/>
    <property type="molecule type" value="Genomic_DNA"/>
</dbReference>